<evidence type="ECO:0000313" key="5">
    <source>
        <dbReference type="EMBL" id="RAS59113.1"/>
    </source>
</evidence>
<dbReference type="EMBL" id="QLTR01000029">
    <property type="protein sequence ID" value="RAS59113.1"/>
    <property type="molecule type" value="Genomic_DNA"/>
</dbReference>
<dbReference type="AlphaFoldDB" id="A0A329E4V4"/>
<gene>
    <name evidence="5" type="ORF">DET48_12925</name>
</gene>
<dbReference type="Proteomes" id="UP000248729">
    <property type="component" value="Unassembled WGS sequence"/>
</dbReference>
<dbReference type="PROSITE" id="PS00041">
    <property type="entry name" value="HTH_ARAC_FAMILY_1"/>
    <property type="match status" value="1"/>
</dbReference>
<reference evidence="5 6" key="1">
    <citation type="submission" date="2018-06" db="EMBL/GenBank/DDBJ databases">
        <title>Freshwater and sediment microbial communities from various areas in North America, analyzing microbe dynamics in response to fracking.</title>
        <authorList>
            <person name="Lamendella R."/>
        </authorList>
    </citation>
    <scope>NUCLEOTIDE SEQUENCE [LARGE SCALE GENOMIC DNA]</scope>
    <source>
        <strain evidence="5 6">99A</strain>
    </source>
</reference>
<keyword evidence="1" id="KW-0805">Transcription regulation</keyword>
<dbReference type="RefSeq" id="WP_112404508.1">
    <property type="nucleotide sequence ID" value="NZ_QLTR01000029.1"/>
</dbReference>
<organism evidence="5 6">
    <name type="scientific">Vibrio diazotrophicus</name>
    <dbReference type="NCBI Taxonomy" id="685"/>
    <lineage>
        <taxon>Bacteria</taxon>
        <taxon>Pseudomonadati</taxon>
        <taxon>Pseudomonadota</taxon>
        <taxon>Gammaproteobacteria</taxon>
        <taxon>Vibrionales</taxon>
        <taxon>Vibrionaceae</taxon>
        <taxon>Vibrio</taxon>
    </lineage>
</organism>
<dbReference type="GO" id="GO:0043565">
    <property type="term" value="F:sequence-specific DNA binding"/>
    <property type="evidence" value="ECO:0007669"/>
    <property type="project" value="InterPro"/>
</dbReference>
<evidence type="ECO:0000256" key="1">
    <source>
        <dbReference type="ARBA" id="ARBA00023015"/>
    </source>
</evidence>
<dbReference type="InterPro" id="IPR050204">
    <property type="entry name" value="AraC_XylS_family_regulators"/>
</dbReference>
<keyword evidence="2" id="KW-0238">DNA-binding</keyword>
<accession>A0A329E4V4</accession>
<dbReference type="Pfam" id="PF12833">
    <property type="entry name" value="HTH_18"/>
    <property type="match status" value="1"/>
</dbReference>
<dbReference type="PANTHER" id="PTHR46796:SF7">
    <property type="entry name" value="ARAC FAMILY TRANSCRIPTIONAL REGULATOR"/>
    <property type="match status" value="1"/>
</dbReference>
<dbReference type="PRINTS" id="PR00032">
    <property type="entry name" value="HTHARAC"/>
</dbReference>
<keyword evidence="3" id="KW-0804">Transcription</keyword>
<dbReference type="InterPro" id="IPR032783">
    <property type="entry name" value="AraC_lig"/>
</dbReference>
<dbReference type="SUPFAM" id="SSF46689">
    <property type="entry name" value="Homeodomain-like"/>
    <property type="match status" value="2"/>
</dbReference>
<sequence length="319" mass="35715">MITDPLSRIFSMIKVKNLLSARLEASGPWAMCFGPYPDLKFGGVIKGERWMWTENDPKPHHLNEGDFYLVRGGQRYYIASDLNTQIVNGDTIFHHHLGVDGIVHYGEGPVTSIGAGGRFLFADRTANLLLDCLPPLLIINGKSDHASSLRPLMDLINHETQSRRHGTEVMADSLASMILMVMLRIYQSNKNQQNWLVALADPKLTTVISSIHLNPQRRWSVAELAKLAGMSRTAFATHFKIQVGRAPLDYLTHWRMMIASDALSHGSISLEDIAESIGYQSASAFNAAFKRFHGVPPGQYRQRTQGFIQFIPESSWEVV</sequence>
<dbReference type="GO" id="GO:0003700">
    <property type="term" value="F:DNA-binding transcription factor activity"/>
    <property type="evidence" value="ECO:0007669"/>
    <property type="project" value="InterPro"/>
</dbReference>
<dbReference type="InterPro" id="IPR018060">
    <property type="entry name" value="HTH_AraC"/>
</dbReference>
<proteinExistence type="predicted"/>
<dbReference type="InterPro" id="IPR018062">
    <property type="entry name" value="HTH_AraC-typ_CS"/>
</dbReference>
<dbReference type="SMART" id="SM00342">
    <property type="entry name" value="HTH_ARAC"/>
    <property type="match status" value="1"/>
</dbReference>
<comment type="caution">
    <text evidence="5">The sequence shown here is derived from an EMBL/GenBank/DDBJ whole genome shotgun (WGS) entry which is preliminary data.</text>
</comment>
<dbReference type="Pfam" id="PF12852">
    <property type="entry name" value="Cupin_6"/>
    <property type="match status" value="1"/>
</dbReference>
<name>A0A329E4V4_VIBDI</name>
<feature type="domain" description="HTH araC/xylS-type" evidence="4">
    <location>
        <begin position="205"/>
        <end position="303"/>
    </location>
</feature>
<evidence type="ECO:0000313" key="6">
    <source>
        <dbReference type="Proteomes" id="UP000248729"/>
    </source>
</evidence>
<dbReference type="InterPro" id="IPR020449">
    <property type="entry name" value="Tscrpt_reg_AraC-type_HTH"/>
</dbReference>
<dbReference type="PROSITE" id="PS01124">
    <property type="entry name" value="HTH_ARAC_FAMILY_2"/>
    <property type="match status" value="1"/>
</dbReference>
<evidence type="ECO:0000259" key="4">
    <source>
        <dbReference type="PROSITE" id="PS01124"/>
    </source>
</evidence>
<evidence type="ECO:0000256" key="2">
    <source>
        <dbReference type="ARBA" id="ARBA00023125"/>
    </source>
</evidence>
<protein>
    <submittedName>
        <fullName evidence="5">Helix-turn-helix protein</fullName>
    </submittedName>
</protein>
<evidence type="ECO:0000256" key="3">
    <source>
        <dbReference type="ARBA" id="ARBA00023163"/>
    </source>
</evidence>
<dbReference type="InterPro" id="IPR009057">
    <property type="entry name" value="Homeodomain-like_sf"/>
</dbReference>
<dbReference type="Gene3D" id="1.10.10.60">
    <property type="entry name" value="Homeodomain-like"/>
    <property type="match status" value="2"/>
</dbReference>
<dbReference type="PANTHER" id="PTHR46796">
    <property type="entry name" value="HTH-TYPE TRANSCRIPTIONAL ACTIVATOR RHAS-RELATED"/>
    <property type="match status" value="1"/>
</dbReference>